<feature type="region of interest" description="Disordered" evidence="1">
    <location>
        <begin position="135"/>
        <end position="199"/>
    </location>
</feature>
<keyword evidence="5" id="KW-1185">Reference proteome</keyword>
<sequence length="235" mass="22788">MPARTARPLAAGLALTGLALAGGLPAAYAAPGDRGDVKIHEAGAAFDDPRSASEVCGFYLVASGFGQGQRVRWEVAAQPGRAGAPGLSESLTLADGDGRTRPLALPDGTYRLTWTLEGASGTSRSRTFQVDCANGTSGSANAKGTGAGTGAADANGTNNAGGNGSWNGSWNGGSGSHRPPNGPVGAGGGGSARLAAAEDGSGSGFGVGAAVAAGLAGTAGLVLIRRSRRRDDGAA</sequence>
<gene>
    <name evidence="4" type="ORF">ACGFYS_15675</name>
</gene>
<comment type="caution">
    <text evidence="4">The sequence shown here is derived from an EMBL/GenBank/DDBJ whole genome shotgun (WGS) entry which is preliminary data.</text>
</comment>
<reference evidence="4 5" key="1">
    <citation type="submission" date="2024-10" db="EMBL/GenBank/DDBJ databases">
        <title>The Natural Products Discovery Center: Release of the First 8490 Sequenced Strains for Exploring Actinobacteria Biosynthetic Diversity.</title>
        <authorList>
            <person name="Kalkreuter E."/>
            <person name="Kautsar S.A."/>
            <person name="Yang D."/>
            <person name="Bader C.D."/>
            <person name="Teijaro C.N."/>
            <person name="Fluegel L."/>
            <person name="Davis C.M."/>
            <person name="Simpson J.R."/>
            <person name="Lauterbach L."/>
            <person name="Steele A.D."/>
            <person name="Gui C."/>
            <person name="Meng S."/>
            <person name="Li G."/>
            <person name="Viehrig K."/>
            <person name="Ye F."/>
            <person name="Su P."/>
            <person name="Kiefer A.F."/>
            <person name="Nichols A."/>
            <person name="Cepeda A.J."/>
            <person name="Yan W."/>
            <person name="Fan B."/>
            <person name="Jiang Y."/>
            <person name="Adhikari A."/>
            <person name="Zheng C.-J."/>
            <person name="Schuster L."/>
            <person name="Cowan T.M."/>
            <person name="Smanski M.J."/>
            <person name="Chevrette M.G."/>
            <person name="De Carvalho L.P.S."/>
            <person name="Shen B."/>
        </authorList>
    </citation>
    <scope>NUCLEOTIDE SEQUENCE [LARGE SCALE GENOMIC DNA]</scope>
    <source>
        <strain evidence="4 5">NPDC048229</strain>
    </source>
</reference>
<dbReference type="EMBL" id="JBICZW010000008">
    <property type="protein sequence ID" value="MFG3190368.1"/>
    <property type="molecule type" value="Genomic_DNA"/>
</dbReference>
<keyword evidence="2" id="KW-0472">Membrane</keyword>
<organism evidence="4 5">
    <name type="scientific">Streptomyces omiyaensis</name>
    <dbReference type="NCBI Taxonomy" id="68247"/>
    <lineage>
        <taxon>Bacteria</taxon>
        <taxon>Bacillati</taxon>
        <taxon>Actinomycetota</taxon>
        <taxon>Actinomycetes</taxon>
        <taxon>Kitasatosporales</taxon>
        <taxon>Streptomycetaceae</taxon>
        <taxon>Streptomyces</taxon>
    </lineage>
</organism>
<feature type="transmembrane region" description="Helical" evidence="2">
    <location>
        <begin position="204"/>
        <end position="224"/>
    </location>
</feature>
<keyword evidence="2" id="KW-1133">Transmembrane helix</keyword>
<feature type="signal peptide" evidence="3">
    <location>
        <begin position="1"/>
        <end position="29"/>
    </location>
</feature>
<feature type="region of interest" description="Disordered" evidence="1">
    <location>
        <begin position="80"/>
        <end position="104"/>
    </location>
</feature>
<dbReference type="Proteomes" id="UP001604282">
    <property type="component" value="Unassembled WGS sequence"/>
</dbReference>
<evidence type="ECO:0000313" key="4">
    <source>
        <dbReference type="EMBL" id="MFG3190368.1"/>
    </source>
</evidence>
<protein>
    <submittedName>
        <fullName evidence="4">Uncharacterized protein</fullName>
    </submittedName>
</protein>
<feature type="compositionally biased region" description="Low complexity" evidence="1">
    <location>
        <begin position="135"/>
        <end position="158"/>
    </location>
</feature>
<dbReference type="RefSeq" id="WP_392882202.1">
    <property type="nucleotide sequence ID" value="NZ_JBICZW010000008.1"/>
</dbReference>
<keyword evidence="2" id="KW-0812">Transmembrane</keyword>
<keyword evidence="3" id="KW-0732">Signal</keyword>
<proteinExistence type="predicted"/>
<accession>A0ABW7BWI1</accession>
<name>A0ABW7BWI1_9ACTN</name>
<evidence type="ECO:0000313" key="5">
    <source>
        <dbReference type="Proteomes" id="UP001604282"/>
    </source>
</evidence>
<feature type="compositionally biased region" description="Gly residues" evidence="1">
    <location>
        <begin position="159"/>
        <end position="175"/>
    </location>
</feature>
<evidence type="ECO:0000256" key="2">
    <source>
        <dbReference type="SAM" id="Phobius"/>
    </source>
</evidence>
<evidence type="ECO:0000256" key="3">
    <source>
        <dbReference type="SAM" id="SignalP"/>
    </source>
</evidence>
<feature type="chain" id="PRO_5046992120" evidence="3">
    <location>
        <begin position="30"/>
        <end position="235"/>
    </location>
</feature>
<evidence type="ECO:0000256" key="1">
    <source>
        <dbReference type="SAM" id="MobiDB-lite"/>
    </source>
</evidence>